<evidence type="ECO:0000313" key="1">
    <source>
        <dbReference type="EMBL" id="KIK25542.1"/>
    </source>
</evidence>
<accession>A0A0C9ZTH1</accession>
<organism evidence="1 2">
    <name type="scientific">Pisolithus microcarpus 441</name>
    <dbReference type="NCBI Taxonomy" id="765257"/>
    <lineage>
        <taxon>Eukaryota</taxon>
        <taxon>Fungi</taxon>
        <taxon>Dikarya</taxon>
        <taxon>Basidiomycota</taxon>
        <taxon>Agaricomycotina</taxon>
        <taxon>Agaricomycetes</taxon>
        <taxon>Agaricomycetidae</taxon>
        <taxon>Boletales</taxon>
        <taxon>Sclerodermatineae</taxon>
        <taxon>Pisolithaceae</taxon>
        <taxon>Pisolithus</taxon>
    </lineage>
</organism>
<dbReference type="Proteomes" id="UP000054018">
    <property type="component" value="Unassembled WGS sequence"/>
</dbReference>
<evidence type="ECO:0000313" key="2">
    <source>
        <dbReference type="Proteomes" id="UP000054018"/>
    </source>
</evidence>
<dbReference type="EMBL" id="KN833707">
    <property type="protein sequence ID" value="KIK25542.1"/>
    <property type="molecule type" value="Genomic_DNA"/>
</dbReference>
<keyword evidence="2" id="KW-1185">Reference proteome</keyword>
<gene>
    <name evidence="1" type="ORF">PISMIDRAFT_677180</name>
</gene>
<name>A0A0C9ZTH1_9AGAM</name>
<proteinExistence type="predicted"/>
<reference evidence="1 2" key="1">
    <citation type="submission" date="2014-04" db="EMBL/GenBank/DDBJ databases">
        <authorList>
            <consortium name="DOE Joint Genome Institute"/>
            <person name="Kuo A."/>
            <person name="Kohler A."/>
            <person name="Costa M.D."/>
            <person name="Nagy L.G."/>
            <person name="Floudas D."/>
            <person name="Copeland A."/>
            <person name="Barry K.W."/>
            <person name="Cichocki N."/>
            <person name="Veneault-Fourrey C."/>
            <person name="LaButti K."/>
            <person name="Lindquist E.A."/>
            <person name="Lipzen A."/>
            <person name="Lundell T."/>
            <person name="Morin E."/>
            <person name="Murat C."/>
            <person name="Sun H."/>
            <person name="Tunlid A."/>
            <person name="Henrissat B."/>
            <person name="Grigoriev I.V."/>
            <person name="Hibbett D.S."/>
            <person name="Martin F."/>
            <person name="Nordberg H.P."/>
            <person name="Cantor M.N."/>
            <person name="Hua S.X."/>
        </authorList>
    </citation>
    <scope>NUCLEOTIDE SEQUENCE [LARGE SCALE GENOMIC DNA]</scope>
    <source>
        <strain evidence="1 2">441</strain>
    </source>
</reference>
<protein>
    <submittedName>
        <fullName evidence="1">Uncharacterized protein</fullName>
    </submittedName>
</protein>
<reference evidence="2" key="2">
    <citation type="submission" date="2015-01" db="EMBL/GenBank/DDBJ databases">
        <title>Evolutionary Origins and Diversification of the Mycorrhizal Mutualists.</title>
        <authorList>
            <consortium name="DOE Joint Genome Institute"/>
            <consortium name="Mycorrhizal Genomics Consortium"/>
            <person name="Kohler A."/>
            <person name="Kuo A."/>
            <person name="Nagy L.G."/>
            <person name="Floudas D."/>
            <person name="Copeland A."/>
            <person name="Barry K.W."/>
            <person name="Cichocki N."/>
            <person name="Veneault-Fourrey C."/>
            <person name="LaButti K."/>
            <person name="Lindquist E.A."/>
            <person name="Lipzen A."/>
            <person name="Lundell T."/>
            <person name="Morin E."/>
            <person name="Murat C."/>
            <person name="Riley R."/>
            <person name="Ohm R."/>
            <person name="Sun H."/>
            <person name="Tunlid A."/>
            <person name="Henrissat B."/>
            <person name="Grigoriev I.V."/>
            <person name="Hibbett D.S."/>
            <person name="Martin F."/>
        </authorList>
    </citation>
    <scope>NUCLEOTIDE SEQUENCE [LARGE SCALE GENOMIC DNA]</scope>
    <source>
        <strain evidence="2">441</strain>
    </source>
</reference>
<dbReference type="HOGENOM" id="CLU_2979985_0_0_1"/>
<dbReference type="AlphaFoldDB" id="A0A0C9ZTH1"/>
<sequence>MTKCHLTILHPPPTLRSTQALMYMSFDTPNIPPACAHSMTFDDVDLTRRFPTALSQGT</sequence>